<dbReference type="EMBL" id="NTHN02000002">
    <property type="protein sequence ID" value="MCT4369217.1"/>
    <property type="molecule type" value="Genomic_DNA"/>
</dbReference>
<keyword evidence="1" id="KW-1133">Transmembrane helix</keyword>
<evidence type="ECO:0000313" key="2">
    <source>
        <dbReference type="EMBL" id="MCT4369217.1"/>
    </source>
</evidence>
<keyword evidence="1" id="KW-0472">Membrane</keyword>
<name>A0ABT2KHD3_9RHOB</name>
<organism evidence="2 3">
    <name type="scientific">Alloyangia mangrovi</name>
    <dbReference type="NCBI Taxonomy" id="1779329"/>
    <lineage>
        <taxon>Bacteria</taxon>
        <taxon>Pseudomonadati</taxon>
        <taxon>Pseudomonadota</taxon>
        <taxon>Alphaproteobacteria</taxon>
        <taxon>Rhodobacterales</taxon>
        <taxon>Roseobacteraceae</taxon>
        <taxon>Alloyangia</taxon>
    </lineage>
</organism>
<gene>
    <name evidence="2" type="ORF">CLG85_002175</name>
</gene>
<dbReference type="RefSeq" id="WP_260348367.1">
    <property type="nucleotide sequence ID" value="NZ_NTHN02000002.1"/>
</dbReference>
<evidence type="ECO:0000256" key="1">
    <source>
        <dbReference type="SAM" id="Phobius"/>
    </source>
</evidence>
<feature type="transmembrane region" description="Helical" evidence="1">
    <location>
        <begin position="20"/>
        <end position="44"/>
    </location>
</feature>
<sequence length="78" mass="8585">MLFFAKHLAENFAKPGVMQILLQIAWFFCKLLAILPAVVAPASWAADSLAGRYRYTGSCERSRFSFTAGTIPDVTRSG</sequence>
<proteinExistence type="predicted"/>
<keyword evidence="3" id="KW-1185">Reference proteome</keyword>
<accession>A0ABT2KHD3</accession>
<dbReference type="Proteomes" id="UP000217448">
    <property type="component" value="Unassembled WGS sequence"/>
</dbReference>
<protein>
    <submittedName>
        <fullName evidence="2">Uncharacterized protein</fullName>
    </submittedName>
</protein>
<evidence type="ECO:0000313" key="3">
    <source>
        <dbReference type="Proteomes" id="UP000217448"/>
    </source>
</evidence>
<comment type="caution">
    <text evidence="2">The sequence shown here is derived from an EMBL/GenBank/DDBJ whole genome shotgun (WGS) entry which is preliminary data.</text>
</comment>
<reference evidence="3" key="1">
    <citation type="submission" date="2023-07" db="EMBL/GenBank/DDBJ databases">
        <title>Yangia mangrovi SAOS 153D genome.</title>
        <authorList>
            <person name="Verma A."/>
            <person name="Pal Y."/>
            <person name="Sundharam S."/>
            <person name="Bisht B."/>
            <person name="Srinivasan K."/>
        </authorList>
    </citation>
    <scope>NUCLEOTIDE SEQUENCE [LARGE SCALE GENOMIC DNA]</scope>
    <source>
        <strain evidence="3">SAOS 153D</strain>
    </source>
</reference>
<keyword evidence="1" id="KW-0812">Transmembrane</keyword>